<keyword evidence="3" id="KW-1185">Reference proteome</keyword>
<dbReference type="EMBL" id="JAPQKQ010000002">
    <property type="protein sequence ID" value="KAJ5209205.1"/>
    <property type="molecule type" value="Genomic_DNA"/>
</dbReference>
<feature type="region of interest" description="Disordered" evidence="1">
    <location>
        <begin position="38"/>
        <end position="61"/>
    </location>
</feature>
<evidence type="ECO:0000256" key="1">
    <source>
        <dbReference type="SAM" id="MobiDB-lite"/>
    </source>
</evidence>
<name>A0A9W9MXQ9_9EURO</name>
<feature type="compositionally biased region" description="Basic and acidic residues" evidence="1">
    <location>
        <begin position="52"/>
        <end position="61"/>
    </location>
</feature>
<evidence type="ECO:0000313" key="3">
    <source>
        <dbReference type="Proteomes" id="UP001150942"/>
    </source>
</evidence>
<evidence type="ECO:0000313" key="2">
    <source>
        <dbReference type="EMBL" id="KAJ5209205.1"/>
    </source>
</evidence>
<dbReference type="Proteomes" id="UP001150942">
    <property type="component" value="Unassembled WGS sequence"/>
</dbReference>
<reference evidence="2" key="1">
    <citation type="submission" date="2022-11" db="EMBL/GenBank/DDBJ databases">
        <authorList>
            <person name="Petersen C."/>
        </authorList>
    </citation>
    <scope>NUCLEOTIDE SEQUENCE</scope>
    <source>
        <strain evidence="2">IBT 20477</strain>
    </source>
</reference>
<comment type="caution">
    <text evidence="2">The sequence shown here is derived from an EMBL/GenBank/DDBJ whole genome shotgun (WGS) entry which is preliminary data.</text>
</comment>
<reference evidence="2" key="2">
    <citation type="journal article" date="2023" name="IMA Fungus">
        <title>Comparative genomic study of the Penicillium genus elucidates a diverse pangenome and 15 lateral gene transfer events.</title>
        <authorList>
            <person name="Petersen C."/>
            <person name="Sorensen T."/>
            <person name="Nielsen M.R."/>
            <person name="Sondergaard T.E."/>
            <person name="Sorensen J.L."/>
            <person name="Fitzpatrick D.A."/>
            <person name="Frisvad J.C."/>
            <person name="Nielsen K.L."/>
        </authorList>
    </citation>
    <scope>NUCLEOTIDE SEQUENCE</scope>
    <source>
        <strain evidence="2">IBT 20477</strain>
    </source>
</reference>
<gene>
    <name evidence="2" type="ORF">N7449_003584</name>
</gene>
<dbReference type="AlphaFoldDB" id="A0A9W9MXQ9"/>
<accession>A0A9W9MXQ9</accession>
<sequence>MRLAAEFVNTEAVAVSIGAKGIDELLKVGDGDGDGVFRGGRGNVTGKQPPKKGGDALKKQM</sequence>
<protein>
    <submittedName>
        <fullName evidence="2">Uncharacterized protein</fullName>
    </submittedName>
</protein>
<proteinExistence type="predicted"/>
<organism evidence="2 3">
    <name type="scientific">Penicillium cf. viridicatum</name>
    <dbReference type="NCBI Taxonomy" id="2972119"/>
    <lineage>
        <taxon>Eukaryota</taxon>
        <taxon>Fungi</taxon>
        <taxon>Dikarya</taxon>
        <taxon>Ascomycota</taxon>
        <taxon>Pezizomycotina</taxon>
        <taxon>Eurotiomycetes</taxon>
        <taxon>Eurotiomycetidae</taxon>
        <taxon>Eurotiales</taxon>
        <taxon>Aspergillaceae</taxon>
        <taxon>Penicillium</taxon>
    </lineage>
</organism>